<gene>
    <name evidence="1" type="ORF">PLXY2_LOCUS15238</name>
</gene>
<dbReference type="Proteomes" id="UP000653454">
    <property type="component" value="Unassembled WGS sequence"/>
</dbReference>
<evidence type="ECO:0000313" key="2">
    <source>
        <dbReference type="Proteomes" id="UP000653454"/>
    </source>
</evidence>
<organism evidence="1 2">
    <name type="scientific">Plutella xylostella</name>
    <name type="common">Diamondback moth</name>
    <name type="synonym">Plutella maculipennis</name>
    <dbReference type="NCBI Taxonomy" id="51655"/>
    <lineage>
        <taxon>Eukaryota</taxon>
        <taxon>Metazoa</taxon>
        <taxon>Ecdysozoa</taxon>
        <taxon>Arthropoda</taxon>
        <taxon>Hexapoda</taxon>
        <taxon>Insecta</taxon>
        <taxon>Pterygota</taxon>
        <taxon>Neoptera</taxon>
        <taxon>Endopterygota</taxon>
        <taxon>Lepidoptera</taxon>
        <taxon>Glossata</taxon>
        <taxon>Ditrysia</taxon>
        <taxon>Yponomeutoidea</taxon>
        <taxon>Plutellidae</taxon>
        <taxon>Plutella</taxon>
    </lineage>
</organism>
<keyword evidence="2" id="KW-1185">Reference proteome</keyword>
<proteinExistence type="predicted"/>
<dbReference type="EMBL" id="CAJHNJ030000173">
    <property type="protein sequence ID" value="CAG9136984.1"/>
    <property type="molecule type" value="Genomic_DNA"/>
</dbReference>
<comment type="caution">
    <text evidence="1">The sequence shown here is derived from an EMBL/GenBank/DDBJ whole genome shotgun (WGS) entry which is preliminary data.</text>
</comment>
<name>A0A8S4GAQ9_PLUXY</name>
<reference evidence="1" key="1">
    <citation type="submission" date="2020-11" db="EMBL/GenBank/DDBJ databases">
        <authorList>
            <person name="Whiteford S."/>
        </authorList>
    </citation>
    <scope>NUCLEOTIDE SEQUENCE</scope>
</reference>
<accession>A0A8S4GAQ9</accession>
<sequence length="68" mass="7220">METLSSVKLDFEMVQARPTAAAEDDNSAYDGSAAAEAAAVFGTDTQLLLSRPAPSQHPRLLASQDQQQ</sequence>
<protein>
    <submittedName>
        <fullName evidence="1">(diamondback moth) hypothetical protein</fullName>
    </submittedName>
</protein>
<dbReference type="AlphaFoldDB" id="A0A8S4GAQ9"/>
<evidence type="ECO:0000313" key="1">
    <source>
        <dbReference type="EMBL" id="CAG9136984.1"/>
    </source>
</evidence>